<evidence type="ECO:0000313" key="1">
    <source>
        <dbReference type="EMBL" id="PJE73742.1"/>
    </source>
</evidence>
<accession>A0A2M8LAU3</accession>
<proteinExistence type="predicted"/>
<dbReference type="AlphaFoldDB" id="A0A2M8LAU3"/>
<name>A0A2M8LAU3_9BACT</name>
<organism evidence="1 2">
    <name type="scientific">Candidatus Terrybacteria bacterium CG10_big_fil_rev_8_21_14_0_10_41_10</name>
    <dbReference type="NCBI Taxonomy" id="1975026"/>
    <lineage>
        <taxon>Bacteria</taxon>
        <taxon>Candidatus Terryibacteriota</taxon>
    </lineage>
</organism>
<gene>
    <name evidence="1" type="ORF">COV02_00825</name>
</gene>
<dbReference type="Proteomes" id="UP000230959">
    <property type="component" value="Unassembled WGS sequence"/>
</dbReference>
<comment type="caution">
    <text evidence="1">The sequence shown here is derived from an EMBL/GenBank/DDBJ whole genome shotgun (WGS) entry which is preliminary data.</text>
</comment>
<dbReference type="EMBL" id="PFER01000014">
    <property type="protein sequence ID" value="PJE73742.1"/>
    <property type="molecule type" value="Genomic_DNA"/>
</dbReference>
<feature type="non-terminal residue" evidence="1">
    <location>
        <position position="1"/>
    </location>
</feature>
<reference evidence="2" key="1">
    <citation type="submission" date="2017-09" db="EMBL/GenBank/DDBJ databases">
        <title>Depth-based differentiation of microbial function through sediment-hosted aquifers and enrichment of novel symbionts in the deep terrestrial subsurface.</title>
        <authorList>
            <person name="Probst A.J."/>
            <person name="Ladd B."/>
            <person name="Jarett J.K."/>
            <person name="Geller-Mcgrath D.E."/>
            <person name="Sieber C.M.K."/>
            <person name="Emerson J.B."/>
            <person name="Anantharaman K."/>
            <person name="Thomas B.C."/>
            <person name="Malmstrom R."/>
            <person name="Stieglmeier M."/>
            <person name="Klingl A."/>
            <person name="Woyke T."/>
            <person name="Ryan C.M."/>
            <person name="Banfield J.F."/>
        </authorList>
    </citation>
    <scope>NUCLEOTIDE SEQUENCE [LARGE SCALE GENOMIC DNA]</scope>
</reference>
<evidence type="ECO:0000313" key="2">
    <source>
        <dbReference type="Proteomes" id="UP000230959"/>
    </source>
</evidence>
<protein>
    <submittedName>
        <fullName evidence="1">Uncharacterized protein</fullName>
    </submittedName>
</protein>
<sequence length="63" mass="6997">DACNVCNADACNVCNALSFFIVVQLILRNIFLMATMTSGPVIGCHTEVRPLGDNYKISEKWFE</sequence>